<dbReference type="InterPro" id="IPR006077">
    <property type="entry name" value="Vinculin/catenin"/>
</dbReference>
<proteinExistence type="inferred from homology"/>
<accession>A0A0N4YBU3</accession>
<protein>
    <submittedName>
        <fullName evidence="7">Vinculin</fullName>
    </submittedName>
</protein>
<evidence type="ECO:0000256" key="2">
    <source>
        <dbReference type="ARBA" id="ARBA00008376"/>
    </source>
</evidence>
<reference evidence="7" key="1">
    <citation type="submission" date="2016-04" db="UniProtKB">
        <authorList>
            <consortium name="WormBaseParasite"/>
        </authorList>
    </citation>
    <scope>IDENTIFICATION</scope>
</reference>
<dbReference type="EMBL" id="UYSL01021203">
    <property type="protein sequence ID" value="VDL77556.1"/>
    <property type="molecule type" value="Genomic_DNA"/>
</dbReference>
<keyword evidence="3" id="KW-0963">Cytoplasm</keyword>
<organism evidence="7">
    <name type="scientific">Nippostrongylus brasiliensis</name>
    <name type="common">Rat hookworm</name>
    <dbReference type="NCBI Taxonomy" id="27835"/>
    <lineage>
        <taxon>Eukaryota</taxon>
        <taxon>Metazoa</taxon>
        <taxon>Ecdysozoa</taxon>
        <taxon>Nematoda</taxon>
        <taxon>Chromadorea</taxon>
        <taxon>Rhabditida</taxon>
        <taxon>Rhabditina</taxon>
        <taxon>Rhabditomorpha</taxon>
        <taxon>Strongyloidea</taxon>
        <taxon>Heligmosomidae</taxon>
        <taxon>Nippostrongylus</taxon>
    </lineage>
</organism>
<dbReference type="GO" id="GO:0005912">
    <property type="term" value="C:adherens junction"/>
    <property type="evidence" value="ECO:0007669"/>
    <property type="project" value="TreeGrafter"/>
</dbReference>
<dbReference type="WBParaSite" id="NBR_0001396601-mRNA-1">
    <property type="protein sequence ID" value="NBR_0001396601-mRNA-1"/>
    <property type="gene ID" value="NBR_0001396601"/>
</dbReference>
<dbReference type="SUPFAM" id="SSF47220">
    <property type="entry name" value="alpha-catenin/vinculin-like"/>
    <property type="match status" value="3"/>
</dbReference>
<feature type="region of interest" description="Disordered" evidence="4">
    <location>
        <begin position="296"/>
        <end position="322"/>
    </location>
</feature>
<evidence type="ECO:0000313" key="6">
    <source>
        <dbReference type="Proteomes" id="UP000271162"/>
    </source>
</evidence>
<dbReference type="GO" id="GO:0005737">
    <property type="term" value="C:cytoplasm"/>
    <property type="evidence" value="ECO:0007669"/>
    <property type="project" value="UniProtKB-SubCell"/>
</dbReference>
<dbReference type="InterPro" id="IPR036723">
    <property type="entry name" value="Alpha-catenin/vinculin-like_sf"/>
</dbReference>
<comment type="subcellular location">
    <subcellularLocation>
        <location evidence="1">Cytoplasm</location>
    </subcellularLocation>
</comment>
<dbReference type="GO" id="GO:0051015">
    <property type="term" value="F:actin filament binding"/>
    <property type="evidence" value="ECO:0007669"/>
    <property type="project" value="InterPro"/>
</dbReference>
<dbReference type="PRINTS" id="PR00806">
    <property type="entry name" value="VINCULIN"/>
</dbReference>
<dbReference type="Gene3D" id="1.20.120.230">
    <property type="entry name" value="Alpha-catenin/vinculin-like"/>
    <property type="match status" value="4"/>
</dbReference>
<evidence type="ECO:0000256" key="4">
    <source>
        <dbReference type="SAM" id="MobiDB-lite"/>
    </source>
</evidence>
<evidence type="ECO:0000313" key="7">
    <source>
        <dbReference type="WBParaSite" id="NBR_0001396601-mRNA-1"/>
    </source>
</evidence>
<reference evidence="5 6" key="2">
    <citation type="submission" date="2018-11" db="EMBL/GenBank/DDBJ databases">
        <authorList>
            <consortium name="Pathogen Informatics"/>
        </authorList>
    </citation>
    <scope>NUCLEOTIDE SEQUENCE [LARGE SCALE GENOMIC DNA]</scope>
</reference>
<evidence type="ECO:0000256" key="3">
    <source>
        <dbReference type="ARBA" id="ARBA00022490"/>
    </source>
</evidence>
<dbReference type="Proteomes" id="UP000271162">
    <property type="component" value="Unassembled WGS sequence"/>
</dbReference>
<dbReference type="STRING" id="27835.A0A0N4YBU3"/>
<dbReference type="GO" id="GO:0098609">
    <property type="term" value="P:cell-cell adhesion"/>
    <property type="evidence" value="ECO:0007669"/>
    <property type="project" value="TreeGrafter"/>
</dbReference>
<dbReference type="GO" id="GO:0016342">
    <property type="term" value="C:catenin complex"/>
    <property type="evidence" value="ECO:0007669"/>
    <property type="project" value="TreeGrafter"/>
</dbReference>
<dbReference type="GO" id="GO:0016477">
    <property type="term" value="P:cell migration"/>
    <property type="evidence" value="ECO:0007669"/>
    <property type="project" value="TreeGrafter"/>
</dbReference>
<keyword evidence="6" id="KW-1185">Reference proteome</keyword>
<sequence length="550" mass="61750">MVLVGRKAKDLRSDAFLDTSTPLLILIDAAKRRDSEATSQAGHLFLEHANKLVDVAHLACEMSSDVEGVRIIRYTANQLRKLAPQVVNAAHLLCARADSKIAQENMELFREIWQDKVRLLTMAIDSIMTLDDFLAVSEAHIVEDAMTGLQAVHEGDGDMLDRASGAIRGRSLRVCSTVDAEMDTMQSSTYTERVKMATRRLRDEMLSQYAVRAEAVVTRLEATGPNSTQEERQVDIFRLICSVKFHVVYSKVSFVERCFDCAVDRDSDEFINACTLVHDAVKEIRNALLVNRHPEDVDSDNEYEDDGQTNMHDNTSRISEGENQQKIMRRLPEEDKKKIQEQIDVFKITQTKFEREVAKWDESGNDIIVLAKHMCMIMTDMTDFTRGHGPLKTTMDVIRAAQEISVDGSKLNALAKQIGDESVDSNTKADLFAYLSRITLYCQQLNICSKVKADVQQIGNDVVVSGLESAMSLIQTARNLLGAVVLTVKAAYIASTKFRRHNSTAPHVQWRMAPPMKQPLVPVQKKHGVIRRASERRPMAPARALAEFVQ</sequence>
<dbReference type="PANTHER" id="PTHR18914">
    <property type="entry name" value="ALPHA CATENIN"/>
    <property type="match status" value="1"/>
</dbReference>
<dbReference type="PANTHER" id="PTHR18914:SF9">
    <property type="entry name" value="CATENIN ALPHA"/>
    <property type="match status" value="1"/>
</dbReference>
<comment type="similarity">
    <text evidence="2">Belongs to the vinculin/alpha-catenin family.</text>
</comment>
<dbReference type="AlphaFoldDB" id="A0A0N4YBU3"/>
<feature type="compositionally biased region" description="Polar residues" evidence="4">
    <location>
        <begin position="308"/>
        <end position="322"/>
    </location>
</feature>
<name>A0A0N4YBU3_NIPBR</name>
<dbReference type="GO" id="GO:0008013">
    <property type="term" value="F:beta-catenin binding"/>
    <property type="evidence" value="ECO:0007669"/>
    <property type="project" value="TreeGrafter"/>
</dbReference>
<evidence type="ECO:0000256" key="1">
    <source>
        <dbReference type="ARBA" id="ARBA00004496"/>
    </source>
</evidence>
<dbReference type="Pfam" id="PF01044">
    <property type="entry name" value="Vinculin"/>
    <property type="match status" value="2"/>
</dbReference>
<evidence type="ECO:0000313" key="5">
    <source>
        <dbReference type="EMBL" id="VDL77556.1"/>
    </source>
</evidence>
<dbReference type="OMA" id="CTISDRI"/>
<gene>
    <name evidence="5" type="ORF">NBR_LOCUS13967</name>
</gene>
<feature type="compositionally biased region" description="Acidic residues" evidence="4">
    <location>
        <begin position="297"/>
        <end position="307"/>
    </location>
</feature>